<keyword evidence="5 10" id="KW-0175">Coiled coil</keyword>
<evidence type="ECO:0000256" key="8">
    <source>
        <dbReference type="ARBA" id="ARBA00023605"/>
    </source>
</evidence>
<dbReference type="GO" id="GO:0060271">
    <property type="term" value="P:cilium assembly"/>
    <property type="evidence" value="ECO:0007669"/>
    <property type="project" value="TreeGrafter"/>
</dbReference>
<keyword evidence="6" id="KW-0206">Cytoskeleton</keyword>
<keyword evidence="4" id="KW-0677">Repeat</keyword>
<dbReference type="GO" id="GO:0005930">
    <property type="term" value="C:axoneme"/>
    <property type="evidence" value="ECO:0007669"/>
    <property type="project" value="UniProtKB-SubCell"/>
</dbReference>
<comment type="similarity">
    <text evidence="8">Belongs to the CFAP43 family.</text>
</comment>
<name>A0A7F5RIF8_AGRPL</name>
<dbReference type="GeneID" id="108733762"/>
<organism evidence="12 13">
    <name type="scientific">Agrilus planipennis</name>
    <name type="common">Emerald ash borer</name>
    <name type="synonym">Agrilus marcopoli</name>
    <dbReference type="NCBI Taxonomy" id="224129"/>
    <lineage>
        <taxon>Eukaryota</taxon>
        <taxon>Metazoa</taxon>
        <taxon>Ecdysozoa</taxon>
        <taxon>Arthropoda</taxon>
        <taxon>Hexapoda</taxon>
        <taxon>Insecta</taxon>
        <taxon>Pterygota</taxon>
        <taxon>Neoptera</taxon>
        <taxon>Endopterygota</taxon>
        <taxon>Coleoptera</taxon>
        <taxon>Polyphaga</taxon>
        <taxon>Elateriformia</taxon>
        <taxon>Buprestoidea</taxon>
        <taxon>Buprestidae</taxon>
        <taxon>Agrilinae</taxon>
        <taxon>Agrilus</taxon>
    </lineage>
</organism>
<keyword evidence="11" id="KW-0472">Membrane</keyword>
<evidence type="ECO:0000256" key="10">
    <source>
        <dbReference type="SAM" id="Coils"/>
    </source>
</evidence>
<feature type="transmembrane region" description="Helical" evidence="11">
    <location>
        <begin position="85"/>
        <end position="105"/>
    </location>
</feature>
<feature type="coiled-coil region" evidence="10">
    <location>
        <begin position="1636"/>
        <end position="1681"/>
    </location>
</feature>
<keyword evidence="7" id="KW-0966">Cell projection</keyword>
<keyword evidence="3" id="KW-0853">WD repeat</keyword>
<sequence length="1724" mass="200857">MCIQPHIMVMHYPTFQKFADLSGECIEGYSELTFSDADYLVSLGSLPLFTLIIWNWRKGEMLSKMITGLPSVHQIIRCSSTNPTIVAQMGIATTFLYMWTIFVSGKKFIMKKKELRVNRFTTPFSSLAWHSDGTLFVLDVIGNVYTVNNDYLLQCIITWPTPGTCLTCFAWYKGGLLVSGSNGKMILMQGYPGIKVTVEAYIQSKHHLCDFILIPSRTCLRVFALLVTSINYKAGNRIVRYCAIKGKKDPKVKEFQLEEDMWYKSLHPTDRENRDRVFYAMPFGSKFLYELETRRGDSFIRITDKINLGHQLKLIKLTFRGENMISFGYDGLVIVRTTEGLEPVCVVMPHHRKHGGVIKAYISPTLSHVVSLGRDNVMCCTALNTGPFDEEKLNELKQILETPKLLLMFVKSKFTCIPIEHPGKTWLEAQAIIEAEKERVICMAEREAILAEFKVIQKEVRKLLHGNLTGPDNEKIPITSFDMDDELTNLKSIECDERCKQTAEELELLIEAQDRVSRWLKVNCWDSMSVKGKTIWGIFMSTRVENYPLLPEDDRLDFVVQCIEEYRKIEESINTGPFLAWQPIPRSQLEAYMEEEPTIKDEKDAFLETLKEEDEEEREEEDIETITAFAGSLTHLFIEKSPQHYSQEQIHSYIQVEYETLLSLYENGKLKRYFNKQFDTIMSQKEREMKLLGERNDRLRYIIAELNFFNVNKWGLERIDISPIDPEWKPTEQPEKIVTVADHEVPITPYISPSEQAFLDAKAAEEERIRLALLADDFRERALMKMMNGVLEMRWEDEIKKDVPKPKCMIEKEPEEYNEDDLRAVRDYEEKVKQLNSDREYYKLLLENEYGKLCNTLREGVRKFNGRLDDFLLVKLKVESAILQERLKVDMIRKRSARKLLLNEEEANVFKQTQENDRELDEVLRFIPVIYENLQECRGEIENINARDKILEKNFKKDFQNATPVVNEQANKQMKRRPKTNIRNITSSTIVIELARCVSTNQRSLLISLCPDAVEFLKALDAIDMYVGIPTAIDELTYAKICQHRRYKIENELRARANALDVAEAENTLHVYKKLLEQKREYTRKLRADIDKIRADKLENVHNNEILLVVNEGIVELPLTGSASDFENAILIPKKEIEFVNRIILIDPEWKPTEQPEKIVTVADHEVPITPYISPSEQAFLDAKAAEEERIRLALLADDFRERALMKMMNGVLEMRWEDEIKKDVPKPKCMIEKEPEEYNEDDLRAVRDYEEKVKQLNSDREYYKLLLENEYGKLCNTLREGVRKFNGRLDDFLLVKLKVESAILQERLKVDMIRKRSARKLLLNEEEANVFKQTQENDRELDEVLRFIPVIYENLQECRGEIENINARDKILEKNFKKDFQNATPVVNEQANKQMKRRPKTNIRNITSSTIVIELARCVSTNQRSLLISLCPDAVEFLKALDAIDMYVGIPTAIDELTYAKICQHRRYKIENELRARANALDVAEAENTLHVYKKLLEQKREYTRKLRADIDKIRADKLENVHNNEILLVVNEGIVELPLTGSASDFENAILIPKKEIEFVNRIILKNGRRKLRAMRANMAHHRAILMLEWEHTRLRMTVADYKEHIKDIEGVTVTKDMQGYLKAMARGYTPEGSLSFEEELERLTQSYEKMLNDRKEKVEKIQKKIKAFKADNKKLDQEIGSINIDICDYNIKKDDTLEDREQELIRISTIEGTHVTKREKI</sequence>
<keyword evidence="11" id="KW-1133">Transmembrane helix</keyword>
<keyword evidence="13" id="KW-0282">Flagellum</keyword>
<dbReference type="PANTHER" id="PTHR14885">
    <property type="entry name" value="CILIA- AND FLAGELLA-ASSOCIATED PROTEIN 43-RELATED"/>
    <property type="match status" value="1"/>
</dbReference>
<dbReference type="Proteomes" id="UP000192223">
    <property type="component" value="Unplaced"/>
</dbReference>
<dbReference type="InterPro" id="IPR036322">
    <property type="entry name" value="WD40_repeat_dom_sf"/>
</dbReference>
<feature type="transmembrane region" description="Helical" evidence="11">
    <location>
        <begin position="39"/>
        <end position="56"/>
    </location>
</feature>
<dbReference type="PANTHER" id="PTHR14885:SF1">
    <property type="entry name" value="CILIA- AND FLAGELLA-ASSOCIATED PROTEIN 43"/>
    <property type="match status" value="1"/>
</dbReference>
<evidence type="ECO:0000256" key="9">
    <source>
        <dbReference type="ARBA" id="ARBA00023662"/>
    </source>
</evidence>
<evidence type="ECO:0000256" key="2">
    <source>
        <dbReference type="ARBA" id="ARBA00022490"/>
    </source>
</evidence>
<evidence type="ECO:0000256" key="5">
    <source>
        <dbReference type="ARBA" id="ARBA00023054"/>
    </source>
</evidence>
<dbReference type="GO" id="GO:0003341">
    <property type="term" value="P:cilium movement"/>
    <property type="evidence" value="ECO:0007669"/>
    <property type="project" value="UniProtKB-ARBA"/>
</dbReference>
<dbReference type="RefSeq" id="XP_025835645.1">
    <property type="nucleotide sequence ID" value="XM_025979860.1"/>
</dbReference>
<evidence type="ECO:0000256" key="11">
    <source>
        <dbReference type="SAM" id="Phobius"/>
    </source>
</evidence>
<accession>A0A7F5RIF8</accession>
<reference evidence="13" key="1">
    <citation type="submission" date="2025-08" db="UniProtKB">
        <authorList>
            <consortium name="RefSeq"/>
        </authorList>
    </citation>
    <scope>IDENTIFICATION</scope>
    <source>
        <tissue evidence="13">Entire body</tissue>
    </source>
</reference>
<keyword evidence="2" id="KW-0963">Cytoplasm</keyword>
<evidence type="ECO:0000313" key="12">
    <source>
        <dbReference type="Proteomes" id="UP000192223"/>
    </source>
</evidence>
<dbReference type="OrthoDB" id="535167at2759"/>
<keyword evidence="11" id="KW-0812">Transmembrane</keyword>
<evidence type="ECO:0000256" key="3">
    <source>
        <dbReference type="ARBA" id="ARBA00022574"/>
    </source>
</evidence>
<evidence type="ECO:0000313" key="13">
    <source>
        <dbReference type="RefSeq" id="XP_025835645.1"/>
    </source>
</evidence>
<dbReference type="InterPro" id="IPR015943">
    <property type="entry name" value="WD40/YVTN_repeat-like_dom_sf"/>
</dbReference>
<dbReference type="KEGG" id="apln:108733762"/>
<protein>
    <recommendedName>
        <fullName evidence="9">Cilia- and flagella-associated protein 43</fullName>
    </recommendedName>
</protein>
<dbReference type="SUPFAM" id="SSF50978">
    <property type="entry name" value="WD40 repeat-like"/>
    <property type="match status" value="1"/>
</dbReference>
<dbReference type="Pfam" id="PF25828">
    <property type="entry name" value="CC_Cfap43"/>
    <property type="match status" value="2"/>
</dbReference>
<proteinExistence type="inferred from homology"/>
<keyword evidence="13" id="KW-0969">Cilium</keyword>
<gene>
    <name evidence="13" type="primary">LOC108733762</name>
</gene>
<evidence type="ECO:0000256" key="7">
    <source>
        <dbReference type="ARBA" id="ARBA00023273"/>
    </source>
</evidence>
<evidence type="ECO:0000256" key="4">
    <source>
        <dbReference type="ARBA" id="ARBA00022737"/>
    </source>
</evidence>
<comment type="subcellular location">
    <subcellularLocation>
        <location evidence="1">Cytoplasm</location>
        <location evidence="1">Cytoskeleton</location>
        <location evidence="1">Cilium axoneme</location>
    </subcellularLocation>
</comment>
<dbReference type="Gene3D" id="2.130.10.10">
    <property type="entry name" value="YVTN repeat-like/Quinoprotein amine dehydrogenase"/>
    <property type="match status" value="1"/>
</dbReference>
<dbReference type="InParanoid" id="A0A7F5RIF8"/>
<keyword evidence="12" id="KW-1185">Reference proteome</keyword>
<evidence type="ECO:0000256" key="1">
    <source>
        <dbReference type="ARBA" id="ARBA00004430"/>
    </source>
</evidence>
<evidence type="ECO:0000256" key="6">
    <source>
        <dbReference type="ARBA" id="ARBA00023212"/>
    </source>
</evidence>
<dbReference type="FunCoup" id="A0A7F5RIF8">
    <property type="interactions" value="18"/>
</dbReference>